<organism evidence="2 3">
    <name type="scientific">Owenia fusiformis</name>
    <name type="common">Polychaete worm</name>
    <dbReference type="NCBI Taxonomy" id="6347"/>
    <lineage>
        <taxon>Eukaryota</taxon>
        <taxon>Metazoa</taxon>
        <taxon>Spiralia</taxon>
        <taxon>Lophotrochozoa</taxon>
        <taxon>Annelida</taxon>
        <taxon>Polychaeta</taxon>
        <taxon>Sedentaria</taxon>
        <taxon>Canalipalpata</taxon>
        <taxon>Sabellida</taxon>
        <taxon>Oweniida</taxon>
        <taxon>Oweniidae</taxon>
        <taxon>Owenia</taxon>
    </lineage>
</organism>
<feature type="compositionally biased region" description="Basic and acidic residues" evidence="1">
    <location>
        <begin position="502"/>
        <end position="512"/>
    </location>
</feature>
<feature type="region of interest" description="Disordered" evidence="1">
    <location>
        <begin position="502"/>
        <end position="526"/>
    </location>
</feature>
<name>A0A8J1XJ16_OWEFU</name>
<dbReference type="OrthoDB" id="28230at2759"/>
<proteinExistence type="predicted"/>
<dbReference type="AlphaFoldDB" id="A0A8J1XJ16"/>
<dbReference type="EMBL" id="CAIIXF020000011">
    <property type="protein sequence ID" value="CAH1799528.1"/>
    <property type="molecule type" value="Genomic_DNA"/>
</dbReference>
<dbReference type="Proteomes" id="UP000749559">
    <property type="component" value="Unassembled WGS sequence"/>
</dbReference>
<evidence type="ECO:0000313" key="2">
    <source>
        <dbReference type="EMBL" id="CAH1799528.1"/>
    </source>
</evidence>
<gene>
    <name evidence="2" type="ORF">OFUS_LOCUS23532</name>
</gene>
<sequence>MHQKMKPDRNSRVGNILNTDVDGSIYKLQYWQIMYENPFFNPNCHQIIKEQDVKEVLQYTPSSAIPTRSNKHSGTYLPVIPTTQETQCNNAVRYFESGEGRNIDTGRCLKVDTDSEHELATLRTKMKPPKIVVQKPSDVNFDRYSVTKLLRRPLSNAQMRSLDEKRSELYDDTDYKFRKFSFTTIAEEDQLGVDNFYKIYYPCLLEKNKRRHRIIESMTRLVNNRPLQCDSKFELSHYMLCGKTLGDIMNVDTTSAESLLEGNDEPHLTTNTRKRLANTILSNAKIKDDSEHPVDGDLNKDAIEEDIRMEYQSASGRRMNFAESSPQATLDARQIFQDDTSLVKTSNIVLETLHGGVKRGSLWAHADIEPELKEMQVNTDRKKYKYEKGNEDSDAEKALTALKFFGEILNRVHSEDELQQRIDSLSAIPKSALSSQSDVSLGHEWDSGSDVSIDDVTDYEHLLRFGEAVVDDDYSKVIASEVINKKGDVIDEVETNISYDHNENIESDRGNDGIEESPITFNRDEI</sequence>
<protein>
    <submittedName>
        <fullName evidence="2">Uncharacterized protein</fullName>
    </submittedName>
</protein>
<evidence type="ECO:0000313" key="3">
    <source>
        <dbReference type="Proteomes" id="UP000749559"/>
    </source>
</evidence>
<reference evidence="2" key="1">
    <citation type="submission" date="2022-03" db="EMBL/GenBank/DDBJ databases">
        <authorList>
            <person name="Martin C."/>
        </authorList>
    </citation>
    <scope>NUCLEOTIDE SEQUENCE</scope>
</reference>
<accession>A0A8J1XJ16</accession>
<evidence type="ECO:0000256" key="1">
    <source>
        <dbReference type="SAM" id="MobiDB-lite"/>
    </source>
</evidence>
<comment type="caution">
    <text evidence="2">The sequence shown here is derived from an EMBL/GenBank/DDBJ whole genome shotgun (WGS) entry which is preliminary data.</text>
</comment>
<keyword evidence="3" id="KW-1185">Reference proteome</keyword>